<reference evidence="13" key="3">
    <citation type="submission" date="2023-05" db="EMBL/GenBank/DDBJ databases">
        <authorList>
            <person name="Smith C.H."/>
        </authorList>
    </citation>
    <scope>NUCLEOTIDE SEQUENCE</scope>
    <source>
        <strain evidence="13">CHS0354</strain>
        <tissue evidence="13">Mantle</tissue>
    </source>
</reference>
<sequence length="383" mass="43418">MSKRVNEETTDDSTDCKKERKARVWMDGCFDMVHFGHANALRQGKQMGEYLIVGVHSDEEIAKHKGPPVFNEQERYRMVRAIKWVDEIVENAPYVTTIETLDKHDCDYCVHGDDITTTVDGTDTYHLVKKAKRYRECKRTQGVSTTALVGRMLLLTKTHHKRDDEDGLDKTQVGAIGQGSHKDSPWTGVSQFLPTTQRIIQFSEGKEPKPGDRIIYVAGAFDLYHIGHLAFLEKAAAEGDFLIVGLHKDSVVNRYKGANFPIMNLQERVLSVLACKYVSEVVIGAPYSVTKELMDHFKVDLVCHGLTPVMPDVDGSDPYAEPKSRGKFKIIDSETELTTQMVIDRIITNRLEFEKRNKAKTEKELKIIEIMEKEKKSGEQQNG</sequence>
<feature type="domain" description="Cytidyltransferase-like" evidence="12">
    <location>
        <begin position="217"/>
        <end position="311"/>
    </location>
</feature>
<evidence type="ECO:0000256" key="4">
    <source>
        <dbReference type="ARBA" id="ARBA00022679"/>
    </source>
</evidence>
<keyword evidence="3" id="KW-0444">Lipid biosynthesis</keyword>
<dbReference type="EMBL" id="JAEAOA010000398">
    <property type="protein sequence ID" value="KAK3583003.1"/>
    <property type="molecule type" value="Genomic_DNA"/>
</dbReference>
<keyword evidence="14" id="KW-1185">Reference proteome</keyword>
<evidence type="ECO:0000256" key="1">
    <source>
        <dbReference type="ARBA" id="ARBA00005189"/>
    </source>
</evidence>
<proteinExistence type="inferred from homology"/>
<dbReference type="GO" id="GO:0004306">
    <property type="term" value="F:ethanolamine-phosphate cytidylyltransferase activity"/>
    <property type="evidence" value="ECO:0007669"/>
    <property type="project" value="UniProtKB-EC"/>
</dbReference>
<dbReference type="NCBIfam" id="TIGR00125">
    <property type="entry name" value="cyt_tran_rel"/>
    <property type="match status" value="2"/>
</dbReference>
<dbReference type="PANTHER" id="PTHR45780">
    <property type="entry name" value="ETHANOLAMINE-PHOSPHATE CYTIDYLYLTRANSFERASE"/>
    <property type="match status" value="1"/>
</dbReference>
<comment type="pathway">
    <text evidence="9">Phospholipid metabolism; phosphatidylethanolamine biosynthesis; phosphatidylethanolamine from ethanolamine: step 2/3.</text>
</comment>
<evidence type="ECO:0000259" key="12">
    <source>
        <dbReference type="Pfam" id="PF01467"/>
    </source>
</evidence>
<evidence type="ECO:0000256" key="11">
    <source>
        <dbReference type="ARBA" id="ARBA00031473"/>
    </source>
</evidence>
<dbReference type="CDD" id="cd02174">
    <property type="entry name" value="CCT"/>
    <property type="match status" value="1"/>
</dbReference>
<dbReference type="EC" id="2.7.7.14" evidence="10"/>
<dbReference type="SUPFAM" id="SSF52374">
    <property type="entry name" value="Nucleotidylyl transferase"/>
    <property type="match status" value="2"/>
</dbReference>
<evidence type="ECO:0000256" key="8">
    <source>
        <dbReference type="ARBA" id="ARBA00023264"/>
    </source>
</evidence>
<evidence type="ECO:0000313" key="13">
    <source>
        <dbReference type="EMBL" id="KAK3583003.1"/>
    </source>
</evidence>
<feature type="domain" description="Cytidyltransferase-like" evidence="12">
    <location>
        <begin position="26"/>
        <end position="149"/>
    </location>
</feature>
<dbReference type="InterPro" id="IPR041723">
    <property type="entry name" value="CCT"/>
</dbReference>
<dbReference type="InterPro" id="IPR014729">
    <property type="entry name" value="Rossmann-like_a/b/a_fold"/>
</dbReference>
<dbReference type="Pfam" id="PF01467">
    <property type="entry name" value="CTP_transf_like"/>
    <property type="match status" value="2"/>
</dbReference>
<gene>
    <name evidence="13" type="ORF">CHS0354_005644</name>
</gene>
<reference evidence="13" key="2">
    <citation type="journal article" date="2021" name="Genome Biol. Evol.">
        <title>Developing a high-quality reference genome for a parasitic bivalve with doubly uniparental inheritance (Bivalvia: Unionida).</title>
        <authorList>
            <person name="Smith C.H."/>
        </authorList>
    </citation>
    <scope>NUCLEOTIDE SEQUENCE</scope>
    <source>
        <strain evidence="13">CHS0354</strain>
        <tissue evidence="13">Mantle</tissue>
    </source>
</reference>
<evidence type="ECO:0000256" key="3">
    <source>
        <dbReference type="ARBA" id="ARBA00022516"/>
    </source>
</evidence>
<evidence type="ECO:0000256" key="7">
    <source>
        <dbReference type="ARBA" id="ARBA00023209"/>
    </source>
</evidence>
<dbReference type="PANTHER" id="PTHR45780:SF2">
    <property type="entry name" value="ETHANOLAMINE-PHOSPHATE CYTIDYLYLTRANSFERASE"/>
    <property type="match status" value="1"/>
</dbReference>
<evidence type="ECO:0000256" key="6">
    <source>
        <dbReference type="ARBA" id="ARBA00023098"/>
    </source>
</evidence>
<dbReference type="InterPro" id="IPR044608">
    <property type="entry name" value="Ect1/PCYT2"/>
</dbReference>
<keyword evidence="6" id="KW-0443">Lipid metabolism</keyword>
<keyword evidence="5" id="KW-0548">Nucleotidyltransferase</keyword>
<comment type="similarity">
    <text evidence="2">Belongs to the cytidylyltransferase family.</text>
</comment>
<protein>
    <recommendedName>
        <fullName evidence="10">ethanolamine-phosphate cytidylyltransferase</fullName>
        <ecNumber evidence="10">2.7.7.14</ecNumber>
    </recommendedName>
    <alternativeName>
        <fullName evidence="11">CTP:phosphoethanolamine cytidylyltransferase</fullName>
    </alternativeName>
</protein>
<evidence type="ECO:0000256" key="2">
    <source>
        <dbReference type="ARBA" id="ARBA00010101"/>
    </source>
</evidence>
<evidence type="ECO:0000256" key="5">
    <source>
        <dbReference type="ARBA" id="ARBA00022695"/>
    </source>
</evidence>
<dbReference type="FunFam" id="3.40.50.620:FF:000108">
    <property type="entry name" value="Ethanolamine-phosphate cytidylyltransferase isoform 2"/>
    <property type="match status" value="1"/>
</dbReference>
<comment type="pathway">
    <text evidence="1">Lipid metabolism.</text>
</comment>
<dbReference type="GO" id="GO:0006646">
    <property type="term" value="P:phosphatidylethanolamine biosynthetic process"/>
    <property type="evidence" value="ECO:0007669"/>
    <property type="project" value="InterPro"/>
</dbReference>
<comment type="caution">
    <text evidence="13">The sequence shown here is derived from an EMBL/GenBank/DDBJ whole genome shotgun (WGS) entry which is preliminary data.</text>
</comment>
<dbReference type="Proteomes" id="UP001195483">
    <property type="component" value="Unassembled WGS sequence"/>
</dbReference>
<dbReference type="Gene3D" id="3.40.50.620">
    <property type="entry name" value="HUPs"/>
    <property type="match status" value="2"/>
</dbReference>
<dbReference type="GO" id="GO:0005737">
    <property type="term" value="C:cytoplasm"/>
    <property type="evidence" value="ECO:0007669"/>
    <property type="project" value="TreeGrafter"/>
</dbReference>
<dbReference type="InterPro" id="IPR004821">
    <property type="entry name" value="Cyt_trans-like"/>
</dbReference>
<keyword evidence="8" id="KW-1208">Phospholipid metabolism</keyword>
<dbReference type="AlphaFoldDB" id="A0AAE0VLU2"/>
<evidence type="ECO:0000256" key="9">
    <source>
        <dbReference type="ARBA" id="ARBA00024191"/>
    </source>
</evidence>
<organism evidence="13 14">
    <name type="scientific">Potamilus streckersoni</name>
    <dbReference type="NCBI Taxonomy" id="2493646"/>
    <lineage>
        <taxon>Eukaryota</taxon>
        <taxon>Metazoa</taxon>
        <taxon>Spiralia</taxon>
        <taxon>Lophotrochozoa</taxon>
        <taxon>Mollusca</taxon>
        <taxon>Bivalvia</taxon>
        <taxon>Autobranchia</taxon>
        <taxon>Heteroconchia</taxon>
        <taxon>Palaeoheterodonta</taxon>
        <taxon>Unionida</taxon>
        <taxon>Unionoidea</taxon>
        <taxon>Unionidae</taxon>
        <taxon>Ambleminae</taxon>
        <taxon>Lampsilini</taxon>
        <taxon>Potamilus</taxon>
    </lineage>
</organism>
<reference evidence="13" key="1">
    <citation type="journal article" date="2021" name="Genome Biol. Evol.">
        <title>A High-Quality Reference Genome for a Parasitic Bivalve with Doubly Uniparental Inheritance (Bivalvia: Unionida).</title>
        <authorList>
            <person name="Smith C.H."/>
        </authorList>
    </citation>
    <scope>NUCLEOTIDE SEQUENCE</scope>
    <source>
        <strain evidence="13">CHS0354</strain>
    </source>
</reference>
<keyword evidence="4" id="KW-0808">Transferase</keyword>
<evidence type="ECO:0000256" key="10">
    <source>
        <dbReference type="ARBA" id="ARBA00024221"/>
    </source>
</evidence>
<accession>A0AAE0VLU2</accession>
<name>A0AAE0VLU2_9BIVA</name>
<dbReference type="CDD" id="cd02173">
    <property type="entry name" value="ECT"/>
    <property type="match status" value="1"/>
</dbReference>
<evidence type="ECO:0000313" key="14">
    <source>
        <dbReference type="Proteomes" id="UP001195483"/>
    </source>
</evidence>
<keyword evidence="7" id="KW-0594">Phospholipid biosynthesis</keyword>